<accession>A0A8J9Y930</accession>
<dbReference type="AlphaFoldDB" id="A0A8J9Y930"/>
<gene>
    <name evidence="1" type="ORF">BINO364_LOCUS4400</name>
</gene>
<reference evidence="1" key="1">
    <citation type="submission" date="2021-12" db="EMBL/GenBank/DDBJ databases">
        <authorList>
            <person name="Martin H S."/>
        </authorList>
    </citation>
    <scope>NUCLEOTIDE SEQUENCE</scope>
</reference>
<organism evidence="1 2">
    <name type="scientific">Brenthis ino</name>
    <name type="common">lesser marbled fritillary</name>
    <dbReference type="NCBI Taxonomy" id="405034"/>
    <lineage>
        <taxon>Eukaryota</taxon>
        <taxon>Metazoa</taxon>
        <taxon>Ecdysozoa</taxon>
        <taxon>Arthropoda</taxon>
        <taxon>Hexapoda</taxon>
        <taxon>Insecta</taxon>
        <taxon>Pterygota</taxon>
        <taxon>Neoptera</taxon>
        <taxon>Endopterygota</taxon>
        <taxon>Lepidoptera</taxon>
        <taxon>Glossata</taxon>
        <taxon>Ditrysia</taxon>
        <taxon>Papilionoidea</taxon>
        <taxon>Nymphalidae</taxon>
        <taxon>Heliconiinae</taxon>
        <taxon>Argynnini</taxon>
        <taxon>Brenthis</taxon>
    </lineage>
</organism>
<protein>
    <submittedName>
        <fullName evidence="1">Uncharacterized protein</fullName>
    </submittedName>
</protein>
<proteinExistence type="predicted"/>
<evidence type="ECO:0000313" key="1">
    <source>
        <dbReference type="EMBL" id="CAH0717840.1"/>
    </source>
</evidence>
<dbReference type="Proteomes" id="UP000838878">
    <property type="component" value="Chromosome 12"/>
</dbReference>
<name>A0A8J9Y930_9NEOP</name>
<sequence length="117" mass="12878">MKLEKPGQVALLYDDLFVKLHFCFTSKAAFAKIRISVVVRTGAEAERSVVLFQEHRLAFSTACTGIRALYNGVRGGIYFSGHGVMSYGFRCGRAPRGRPVPAVPRRSPAFTLASQQL</sequence>
<keyword evidence="2" id="KW-1185">Reference proteome</keyword>
<dbReference type="EMBL" id="OV170232">
    <property type="protein sequence ID" value="CAH0717840.1"/>
    <property type="molecule type" value="Genomic_DNA"/>
</dbReference>
<feature type="non-terminal residue" evidence="1">
    <location>
        <position position="117"/>
    </location>
</feature>
<dbReference type="OrthoDB" id="10325016at2759"/>
<evidence type="ECO:0000313" key="2">
    <source>
        <dbReference type="Proteomes" id="UP000838878"/>
    </source>
</evidence>